<sequence length="343" mass="38454">MKFVRNAWYIAALSEELEGDALLARILLDEPVMVYRTKNGEIAAMSDRCPHRFAPLHKGQRVNDTVTCPYHGLMFDNQGTCIRSPHGDGTIPPLAHVRSYPARERYRMIWVWMGDAEVADDALIPDFGFIDEGPEDGLFVGRLHTKGNYLLMVDNILDLSHSDFLHPLLGTGEAVASQRPAIKETNRGFRISWEWSASKPMQFFQIGMPDVDLADGWIDIDWEPASAMKLHAGSTPSGAHRADGVSINAMHFMTPESEFKTHYFYAVRRDYMNADAEQNTLFATATRQAFATEDSPMIEAVQEYMGTSDLWSLKPAVLSSDIGGVRARRWIDKVIKAENEGVA</sequence>
<dbReference type="PANTHER" id="PTHR21266">
    <property type="entry name" value="IRON-SULFUR DOMAIN CONTAINING PROTEIN"/>
    <property type="match status" value="1"/>
</dbReference>
<keyword evidence="8" id="KW-1185">Reference proteome</keyword>
<dbReference type="Proteomes" id="UP001267638">
    <property type="component" value="Unassembled WGS sequence"/>
</dbReference>
<keyword evidence="4" id="KW-0408">Iron</keyword>
<name>A0ABU1X6L0_SPHXE</name>
<reference evidence="7 8" key="1">
    <citation type="submission" date="2023-07" db="EMBL/GenBank/DDBJ databases">
        <title>Sorghum-associated microbial communities from plants grown in Nebraska, USA.</title>
        <authorList>
            <person name="Schachtman D."/>
        </authorList>
    </citation>
    <scope>NUCLEOTIDE SEQUENCE [LARGE SCALE GENOMIC DNA]</scope>
    <source>
        <strain evidence="7 8">4256</strain>
    </source>
</reference>
<dbReference type="PROSITE" id="PS51296">
    <property type="entry name" value="RIESKE"/>
    <property type="match status" value="1"/>
</dbReference>
<accession>A0ABU1X6L0</accession>
<evidence type="ECO:0000259" key="6">
    <source>
        <dbReference type="PROSITE" id="PS51296"/>
    </source>
</evidence>
<dbReference type="Pfam" id="PF19112">
    <property type="entry name" value="VanA_C"/>
    <property type="match status" value="1"/>
</dbReference>
<dbReference type="SUPFAM" id="SSF50022">
    <property type="entry name" value="ISP domain"/>
    <property type="match status" value="1"/>
</dbReference>
<evidence type="ECO:0000256" key="2">
    <source>
        <dbReference type="ARBA" id="ARBA00022723"/>
    </source>
</evidence>
<proteinExistence type="predicted"/>
<dbReference type="SUPFAM" id="SSF55961">
    <property type="entry name" value="Bet v1-like"/>
    <property type="match status" value="1"/>
</dbReference>
<evidence type="ECO:0000256" key="5">
    <source>
        <dbReference type="ARBA" id="ARBA00023014"/>
    </source>
</evidence>
<dbReference type="EMBL" id="JAVDWV010000032">
    <property type="protein sequence ID" value="MDR7157181.1"/>
    <property type="molecule type" value="Genomic_DNA"/>
</dbReference>
<dbReference type="Gene3D" id="3.90.380.10">
    <property type="entry name" value="Naphthalene 1,2-dioxygenase Alpha Subunit, Chain A, domain 1"/>
    <property type="match status" value="1"/>
</dbReference>
<evidence type="ECO:0000313" key="8">
    <source>
        <dbReference type="Proteomes" id="UP001267638"/>
    </source>
</evidence>
<protein>
    <submittedName>
        <fullName evidence="7">Vanillate O-demethylase monooxygenase subunit</fullName>
        <ecNumber evidence="7">1.14.13.82</ecNumber>
    </submittedName>
</protein>
<dbReference type="InterPro" id="IPR036922">
    <property type="entry name" value="Rieske_2Fe-2S_sf"/>
</dbReference>
<evidence type="ECO:0000256" key="3">
    <source>
        <dbReference type="ARBA" id="ARBA00023002"/>
    </source>
</evidence>
<dbReference type="InterPro" id="IPR044043">
    <property type="entry name" value="VanA_C_cat"/>
</dbReference>
<keyword evidence="5" id="KW-0411">Iron-sulfur</keyword>
<dbReference type="RefSeq" id="WP_310227703.1">
    <property type="nucleotide sequence ID" value="NZ_JAVDWV010000032.1"/>
</dbReference>
<keyword evidence="3 7" id="KW-0560">Oxidoreductase</keyword>
<evidence type="ECO:0000313" key="7">
    <source>
        <dbReference type="EMBL" id="MDR7157181.1"/>
    </source>
</evidence>
<evidence type="ECO:0000256" key="4">
    <source>
        <dbReference type="ARBA" id="ARBA00023004"/>
    </source>
</evidence>
<feature type="domain" description="Rieske" evidence="6">
    <location>
        <begin position="8"/>
        <end position="111"/>
    </location>
</feature>
<organism evidence="7 8">
    <name type="scientific">Sphingobium xenophagum</name>
    <dbReference type="NCBI Taxonomy" id="121428"/>
    <lineage>
        <taxon>Bacteria</taxon>
        <taxon>Pseudomonadati</taxon>
        <taxon>Pseudomonadota</taxon>
        <taxon>Alphaproteobacteria</taxon>
        <taxon>Sphingomonadales</taxon>
        <taxon>Sphingomonadaceae</taxon>
        <taxon>Sphingobium</taxon>
    </lineage>
</organism>
<dbReference type="Pfam" id="PF00355">
    <property type="entry name" value="Rieske"/>
    <property type="match status" value="1"/>
</dbReference>
<keyword evidence="1" id="KW-0001">2Fe-2S</keyword>
<evidence type="ECO:0000256" key="1">
    <source>
        <dbReference type="ARBA" id="ARBA00022714"/>
    </source>
</evidence>
<dbReference type="GO" id="GO:0018489">
    <property type="term" value="F:vanillate monooxygenase activity"/>
    <property type="evidence" value="ECO:0007669"/>
    <property type="project" value="UniProtKB-EC"/>
</dbReference>
<dbReference type="PANTHER" id="PTHR21266:SF60">
    <property type="entry name" value="3-KETOSTEROID-9-ALPHA-MONOOXYGENASE, OXYGENASE COMPONENT"/>
    <property type="match status" value="1"/>
</dbReference>
<dbReference type="InterPro" id="IPR017941">
    <property type="entry name" value="Rieske_2Fe-2S"/>
</dbReference>
<keyword evidence="2" id="KW-0479">Metal-binding</keyword>
<gene>
    <name evidence="7" type="ORF">J2W40_004029</name>
</gene>
<dbReference type="InterPro" id="IPR050584">
    <property type="entry name" value="Cholesterol_7-desaturase"/>
</dbReference>
<dbReference type="EC" id="1.14.13.82" evidence="7"/>
<comment type="caution">
    <text evidence="7">The sequence shown here is derived from an EMBL/GenBank/DDBJ whole genome shotgun (WGS) entry which is preliminary data.</text>
</comment>
<dbReference type="Gene3D" id="2.102.10.10">
    <property type="entry name" value="Rieske [2Fe-2S] iron-sulphur domain"/>
    <property type="match status" value="1"/>
</dbReference>
<keyword evidence="7" id="KW-0503">Monooxygenase</keyword>